<proteinExistence type="predicted"/>
<evidence type="ECO:0000313" key="2">
    <source>
        <dbReference type="EMBL" id="KAF2005467.1"/>
    </source>
</evidence>
<dbReference type="EMBL" id="ML977563">
    <property type="protein sequence ID" value="KAF2005467.1"/>
    <property type="molecule type" value="Genomic_DNA"/>
</dbReference>
<protein>
    <submittedName>
        <fullName evidence="2">Uncharacterized protein</fullName>
    </submittedName>
</protein>
<keyword evidence="3" id="KW-1185">Reference proteome</keyword>
<accession>A0A6A5WV49</accession>
<reference evidence="2" key="1">
    <citation type="journal article" date="2020" name="Stud. Mycol.">
        <title>101 Dothideomycetes genomes: a test case for predicting lifestyles and emergence of pathogens.</title>
        <authorList>
            <person name="Haridas S."/>
            <person name="Albert R."/>
            <person name="Binder M."/>
            <person name="Bloem J."/>
            <person name="Labutti K."/>
            <person name="Salamov A."/>
            <person name="Andreopoulos B."/>
            <person name="Baker S."/>
            <person name="Barry K."/>
            <person name="Bills G."/>
            <person name="Bluhm B."/>
            <person name="Cannon C."/>
            <person name="Castanera R."/>
            <person name="Culley D."/>
            <person name="Daum C."/>
            <person name="Ezra D."/>
            <person name="Gonzalez J."/>
            <person name="Henrissat B."/>
            <person name="Kuo A."/>
            <person name="Liang C."/>
            <person name="Lipzen A."/>
            <person name="Lutzoni F."/>
            <person name="Magnuson J."/>
            <person name="Mondo S."/>
            <person name="Nolan M."/>
            <person name="Ohm R."/>
            <person name="Pangilinan J."/>
            <person name="Park H.-J."/>
            <person name="Ramirez L."/>
            <person name="Alfaro M."/>
            <person name="Sun H."/>
            <person name="Tritt A."/>
            <person name="Yoshinaga Y."/>
            <person name="Zwiers L.-H."/>
            <person name="Turgeon B."/>
            <person name="Goodwin S."/>
            <person name="Spatafora J."/>
            <person name="Crous P."/>
            <person name="Grigoriev I."/>
        </authorList>
    </citation>
    <scope>NUCLEOTIDE SEQUENCE</scope>
    <source>
        <strain evidence="2">CBS 123094</strain>
    </source>
</reference>
<name>A0A6A5WV49_9PLEO</name>
<dbReference type="OrthoDB" id="5429716at2759"/>
<organism evidence="2 3">
    <name type="scientific">Amniculicola lignicola CBS 123094</name>
    <dbReference type="NCBI Taxonomy" id="1392246"/>
    <lineage>
        <taxon>Eukaryota</taxon>
        <taxon>Fungi</taxon>
        <taxon>Dikarya</taxon>
        <taxon>Ascomycota</taxon>
        <taxon>Pezizomycotina</taxon>
        <taxon>Dothideomycetes</taxon>
        <taxon>Pleosporomycetidae</taxon>
        <taxon>Pleosporales</taxon>
        <taxon>Amniculicolaceae</taxon>
        <taxon>Amniculicola</taxon>
    </lineage>
</organism>
<feature type="non-terminal residue" evidence="2">
    <location>
        <position position="1"/>
    </location>
</feature>
<feature type="non-terminal residue" evidence="2">
    <location>
        <position position="229"/>
    </location>
</feature>
<sequence>TTSGLESYCSVPNIRCSTCSTGWLAQSCLGAPYDGPVDDALCWPSMAHKPRDFPFAGMGFYSPGLICPTGYTSACTSASIAEGESPIGLVGVQFPLIASETAIGCCPTGFTCTENLFGWQTCHMAAIDTIVDIIKCDATDTYLFNSVQIPFTADGNTVMSMAFWAPMIQINWQASDRNLKGSTDATLSLSFVRGTSQTSTSGSPFPAETRATNTATASPTSTQSSDTNV</sequence>
<gene>
    <name evidence="2" type="ORF">P154DRAFT_410008</name>
</gene>
<feature type="region of interest" description="Disordered" evidence="1">
    <location>
        <begin position="195"/>
        <end position="229"/>
    </location>
</feature>
<evidence type="ECO:0000313" key="3">
    <source>
        <dbReference type="Proteomes" id="UP000799779"/>
    </source>
</evidence>
<evidence type="ECO:0000256" key="1">
    <source>
        <dbReference type="SAM" id="MobiDB-lite"/>
    </source>
</evidence>
<feature type="compositionally biased region" description="Low complexity" evidence="1">
    <location>
        <begin position="209"/>
        <end position="229"/>
    </location>
</feature>
<dbReference type="Proteomes" id="UP000799779">
    <property type="component" value="Unassembled WGS sequence"/>
</dbReference>
<dbReference type="AlphaFoldDB" id="A0A6A5WV49"/>